<dbReference type="EMBL" id="CACRUT010000015">
    <property type="protein sequence ID" value="VYU30776.1"/>
    <property type="molecule type" value="Genomic_DNA"/>
</dbReference>
<organism evidence="1">
    <name type="scientific">Paraprevotella clara</name>
    <dbReference type="NCBI Taxonomy" id="454154"/>
    <lineage>
        <taxon>Bacteria</taxon>
        <taxon>Pseudomonadati</taxon>
        <taxon>Bacteroidota</taxon>
        <taxon>Bacteroidia</taxon>
        <taxon>Bacteroidales</taxon>
        <taxon>Prevotellaceae</taxon>
        <taxon>Paraprevotella</taxon>
    </lineage>
</organism>
<sequence length="57" mass="6764">MRMIFRSAQKNIFFSSYSDGKVRIWVEKLAERGGKTSVSRPFFSKWGTVVVRFRMTR</sequence>
<evidence type="ECO:0000313" key="1">
    <source>
        <dbReference type="EMBL" id="VYU30776.1"/>
    </source>
</evidence>
<protein>
    <submittedName>
        <fullName evidence="1">Uncharacterized protein</fullName>
    </submittedName>
</protein>
<dbReference type="AlphaFoldDB" id="A0A6N3DNI8"/>
<reference evidence="1" key="1">
    <citation type="submission" date="2019-11" db="EMBL/GenBank/DDBJ databases">
        <authorList>
            <person name="Feng L."/>
        </authorList>
    </citation>
    <scope>NUCLEOTIDE SEQUENCE</scope>
    <source>
        <strain evidence="1">PclaraLFYP37</strain>
    </source>
</reference>
<name>A0A6N3DNI8_9BACT</name>
<accession>A0A6N3DNI8</accession>
<gene>
    <name evidence="1" type="ORF">PCLFYP37_02468</name>
</gene>
<proteinExistence type="predicted"/>